<comment type="caution">
    <text evidence="2">The sequence shown here is derived from an EMBL/GenBank/DDBJ whole genome shotgun (WGS) entry which is preliminary data.</text>
</comment>
<proteinExistence type="predicted"/>
<organism evidence="2 3">
    <name type="scientific">Collybia nuda</name>
    <dbReference type="NCBI Taxonomy" id="64659"/>
    <lineage>
        <taxon>Eukaryota</taxon>
        <taxon>Fungi</taxon>
        <taxon>Dikarya</taxon>
        <taxon>Basidiomycota</taxon>
        <taxon>Agaricomycotina</taxon>
        <taxon>Agaricomycetes</taxon>
        <taxon>Agaricomycetidae</taxon>
        <taxon>Agaricales</taxon>
        <taxon>Tricholomatineae</taxon>
        <taxon>Clitocybaceae</taxon>
        <taxon>Collybia</taxon>
    </lineage>
</organism>
<evidence type="ECO:0000256" key="1">
    <source>
        <dbReference type="SAM" id="Phobius"/>
    </source>
</evidence>
<keyword evidence="1" id="KW-0812">Transmembrane</keyword>
<protein>
    <submittedName>
        <fullName evidence="2">Uncharacterized protein</fullName>
    </submittedName>
</protein>
<keyword evidence="3" id="KW-1185">Reference proteome</keyword>
<evidence type="ECO:0000313" key="3">
    <source>
        <dbReference type="Proteomes" id="UP000807353"/>
    </source>
</evidence>
<dbReference type="Proteomes" id="UP000807353">
    <property type="component" value="Unassembled WGS sequence"/>
</dbReference>
<dbReference type="AlphaFoldDB" id="A0A9P5XWG7"/>
<feature type="transmembrane region" description="Helical" evidence="1">
    <location>
        <begin position="26"/>
        <end position="48"/>
    </location>
</feature>
<sequence>MSLLTFRDRPRKETTKYRRLEYWSQIFYIVALAPIQCSFLAIAGYILYLQCQSFYIIYPFFSCHH</sequence>
<evidence type="ECO:0000313" key="2">
    <source>
        <dbReference type="EMBL" id="KAF9457842.1"/>
    </source>
</evidence>
<keyword evidence="1" id="KW-1133">Transmembrane helix</keyword>
<accession>A0A9P5XWG7</accession>
<keyword evidence="1" id="KW-0472">Membrane</keyword>
<dbReference type="EMBL" id="MU150356">
    <property type="protein sequence ID" value="KAF9457842.1"/>
    <property type="molecule type" value="Genomic_DNA"/>
</dbReference>
<gene>
    <name evidence="2" type="ORF">BDZ94DRAFT_1272086</name>
</gene>
<reference evidence="2" key="1">
    <citation type="submission" date="2020-11" db="EMBL/GenBank/DDBJ databases">
        <authorList>
            <consortium name="DOE Joint Genome Institute"/>
            <person name="Ahrendt S."/>
            <person name="Riley R."/>
            <person name="Andreopoulos W."/>
            <person name="Labutti K."/>
            <person name="Pangilinan J."/>
            <person name="Ruiz-Duenas F.J."/>
            <person name="Barrasa J.M."/>
            <person name="Sanchez-Garcia M."/>
            <person name="Camarero S."/>
            <person name="Miyauchi S."/>
            <person name="Serrano A."/>
            <person name="Linde D."/>
            <person name="Babiker R."/>
            <person name="Drula E."/>
            <person name="Ayuso-Fernandez I."/>
            <person name="Pacheco R."/>
            <person name="Padilla G."/>
            <person name="Ferreira P."/>
            <person name="Barriuso J."/>
            <person name="Kellner H."/>
            <person name="Castanera R."/>
            <person name="Alfaro M."/>
            <person name="Ramirez L."/>
            <person name="Pisabarro A.G."/>
            <person name="Kuo A."/>
            <person name="Tritt A."/>
            <person name="Lipzen A."/>
            <person name="He G."/>
            <person name="Yan M."/>
            <person name="Ng V."/>
            <person name="Cullen D."/>
            <person name="Martin F."/>
            <person name="Rosso M.-N."/>
            <person name="Henrissat B."/>
            <person name="Hibbett D."/>
            <person name="Martinez A.T."/>
            <person name="Grigoriev I.V."/>
        </authorList>
    </citation>
    <scope>NUCLEOTIDE SEQUENCE</scope>
    <source>
        <strain evidence="2">CBS 247.69</strain>
    </source>
</reference>
<name>A0A9P5XWG7_9AGAR</name>